<dbReference type="PATRIC" id="fig|1288963.3.peg.3995"/>
<dbReference type="GO" id="GO:0046930">
    <property type="term" value="C:pore complex"/>
    <property type="evidence" value="ECO:0007669"/>
    <property type="project" value="UniProtKB-KW"/>
</dbReference>
<dbReference type="GO" id="GO:0015159">
    <property type="term" value="F:polysaccharide transmembrane transporter activity"/>
    <property type="evidence" value="ECO:0007669"/>
    <property type="project" value="InterPro"/>
</dbReference>
<evidence type="ECO:0000256" key="3">
    <source>
        <dbReference type="ARBA" id="ARBA00022448"/>
    </source>
</evidence>
<comment type="caution">
    <text evidence="18">The sequence shown here is derived from an EMBL/GenBank/DDBJ whole genome shotgun (WGS) entry which is preliminary data.</text>
</comment>
<evidence type="ECO:0000256" key="14">
    <source>
        <dbReference type="ARBA" id="ARBA00023288"/>
    </source>
</evidence>
<keyword evidence="12" id="KW-0564">Palmitate</keyword>
<dbReference type="EMBL" id="AQHR01000104">
    <property type="protein sequence ID" value="EON75600.1"/>
    <property type="molecule type" value="Genomic_DNA"/>
</dbReference>
<evidence type="ECO:0000256" key="2">
    <source>
        <dbReference type="ARBA" id="ARBA00009450"/>
    </source>
</evidence>
<keyword evidence="11 15" id="KW-0472">Membrane</keyword>
<evidence type="ECO:0000256" key="13">
    <source>
        <dbReference type="ARBA" id="ARBA00023237"/>
    </source>
</evidence>
<keyword evidence="15" id="KW-1133">Transmembrane helix</keyword>
<keyword evidence="9" id="KW-0406">Ion transport</keyword>
<dbReference type="InterPro" id="IPR049712">
    <property type="entry name" value="Poly_export"/>
</dbReference>
<organism evidence="18 19">
    <name type="scientific">Lunatimonas lonarensis</name>
    <dbReference type="NCBI Taxonomy" id="1232681"/>
    <lineage>
        <taxon>Bacteria</taxon>
        <taxon>Pseudomonadati</taxon>
        <taxon>Bacteroidota</taxon>
        <taxon>Cytophagia</taxon>
        <taxon>Cytophagales</taxon>
        <taxon>Cyclobacteriaceae</taxon>
    </lineage>
</organism>
<evidence type="ECO:0000256" key="4">
    <source>
        <dbReference type="ARBA" id="ARBA00022452"/>
    </source>
</evidence>
<comment type="subcellular location">
    <subcellularLocation>
        <location evidence="1">Cell outer membrane</location>
        <topology evidence="1">Multi-pass membrane protein</topology>
    </subcellularLocation>
</comment>
<sequence>MVLVWGSWACASRNLVYFSDISEADMYSVRFTEMVQPKIQRDDLLRIVVSSASEESNILFNVGVMETGADARLTQAQRALNEGYLVDEKGEINFPVLGKVKLEGLTKTQAIDLLTERVSEYVVDPIVNIRFINFKITVIGEVNRPSTLVVPTEKVSLLEALGLAGDMTMYGKRENVLIIRETEGERKATRVNLNSKEFLDSPYYYLQQNDVVYVEPDRIKAIQASTNQRSLTVIGITTSLMLALIFNLRIYLERN</sequence>
<evidence type="ECO:0000256" key="10">
    <source>
        <dbReference type="ARBA" id="ARBA00023114"/>
    </source>
</evidence>
<evidence type="ECO:0000259" key="17">
    <source>
        <dbReference type="Pfam" id="PF22461"/>
    </source>
</evidence>
<dbReference type="STRING" id="1232681.ADIS_4003"/>
<dbReference type="GO" id="GO:0009279">
    <property type="term" value="C:cell outer membrane"/>
    <property type="evidence" value="ECO:0007669"/>
    <property type="project" value="UniProtKB-SubCell"/>
</dbReference>
<proteinExistence type="inferred from homology"/>
<keyword evidence="14" id="KW-0449">Lipoprotein</keyword>
<dbReference type="PANTHER" id="PTHR33619:SF3">
    <property type="entry name" value="POLYSACCHARIDE EXPORT PROTEIN GFCE-RELATED"/>
    <property type="match status" value="1"/>
</dbReference>
<keyword evidence="7" id="KW-0732">Signal</keyword>
<comment type="similarity">
    <text evidence="2">Belongs to the BexD/CtrA/VexA family.</text>
</comment>
<dbReference type="PANTHER" id="PTHR33619">
    <property type="entry name" value="POLYSACCHARIDE EXPORT PROTEIN GFCE-RELATED"/>
    <property type="match status" value="1"/>
</dbReference>
<dbReference type="Pfam" id="PF22461">
    <property type="entry name" value="SLBB_2"/>
    <property type="match status" value="1"/>
</dbReference>
<evidence type="ECO:0000256" key="5">
    <source>
        <dbReference type="ARBA" id="ARBA00022597"/>
    </source>
</evidence>
<keyword evidence="4" id="KW-1134">Transmembrane beta strand</keyword>
<reference evidence="18 19" key="1">
    <citation type="submission" date="2013-02" db="EMBL/GenBank/DDBJ databases">
        <title>A novel strain isolated from Lonar lake, Maharashtra, India.</title>
        <authorList>
            <person name="Singh A."/>
        </authorList>
    </citation>
    <scope>NUCLEOTIDE SEQUENCE [LARGE SCALE GENOMIC DNA]</scope>
    <source>
        <strain evidence="18 19">AK24</strain>
    </source>
</reference>
<evidence type="ECO:0000256" key="6">
    <source>
        <dbReference type="ARBA" id="ARBA00022692"/>
    </source>
</evidence>
<dbReference type="GO" id="GO:0006811">
    <property type="term" value="P:monoatomic ion transport"/>
    <property type="evidence" value="ECO:0007669"/>
    <property type="project" value="UniProtKB-KW"/>
</dbReference>
<dbReference type="Gene3D" id="3.30.1950.10">
    <property type="entry name" value="wza like domain"/>
    <property type="match status" value="1"/>
</dbReference>
<evidence type="ECO:0000256" key="8">
    <source>
        <dbReference type="ARBA" id="ARBA00023047"/>
    </source>
</evidence>
<feature type="transmembrane region" description="Helical" evidence="15">
    <location>
        <begin position="231"/>
        <end position="252"/>
    </location>
</feature>
<evidence type="ECO:0000313" key="19">
    <source>
        <dbReference type="Proteomes" id="UP000013909"/>
    </source>
</evidence>
<evidence type="ECO:0000256" key="15">
    <source>
        <dbReference type="SAM" id="Phobius"/>
    </source>
</evidence>
<dbReference type="GO" id="GO:0015288">
    <property type="term" value="F:porin activity"/>
    <property type="evidence" value="ECO:0007669"/>
    <property type="project" value="UniProtKB-KW"/>
</dbReference>
<feature type="domain" description="Polysaccharide export protein N-terminal" evidence="16">
    <location>
        <begin position="38"/>
        <end position="130"/>
    </location>
</feature>
<dbReference type="InterPro" id="IPR054765">
    <property type="entry name" value="SLBB_dom"/>
</dbReference>
<keyword evidence="13" id="KW-0998">Cell outer membrane</keyword>
<evidence type="ECO:0000256" key="7">
    <source>
        <dbReference type="ARBA" id="ARBA00022729"/>
    </source>
</evidence>
<keyword evidence="19" id="KW-1185">Reference proteome</keyword>
<gene>
    <name evidence="18" type="ORF">ADIS_4003</name>
</gene>
<protein>
    <submittedName>
        <fullName evidence="18">Polysaccharide export outer membrane protein</fullName>
    </submittedName>
</protein>
<feature type="domain" description="SLBB" evidence="17">
    <location>
        <begin position="135"/>
        <end position="214"/>
    </location>
</feature>
<evidence type="ECO:0000256" key="9">
    <source>
        <dbReference type="ARBA" id="ARBA00023065"/>
    </source>
</evidence>
<keyword evidence="6 15" id="KW-0812">Transmembrane</keyword>
<dbReference type="InterPro" id="IPR003715">
    <property type="entry name" value="Poly_export_N"/>
</dbReference>
<accession>R7ZND1</accession>
<dbReference type="AlphaFoldDB" id="R7ZND1"/>
<evidence type="ECO:0000256" key="1">
    <source>
        <dbReference type="ARBA" id="ARBA00004571"/>
    </source>
</evidence>
<dbReference type="Proteomes" id="UP000013909">
    <property type="component" value="Unassembled WGS sequence"/>
</dbReference>
<name>R7ZND1_9BACT</name>
<keyword evidence="8" id="KW-0625">Polysaccharide transport</keyword>
<evidence type="ECO:0000256" key="11">
    <source>
        <dbReference type="ARBA" id="ARBA00023136"/>
    </source>
</evidence>
<dbReference type="Pfam" id="PF02563">
    <property type="entry name" value="Poly_export"/>
    <property type="match status" value="1"/>
</dbReference>
<evidence type="ECO:0000313" key="18">
    <source>
        <dbReference type="EMBL" id="EON75600.1"/>
    </source>
</evidence>
<evidence type="ECO:0000256" key="12">
    <source>
        <dbReference type="ARBA" id="ARBA00023139"/>
    </source>
</evidence>
<keyword evidence="3" id="KW-0813">Transport</keyword>
<keyword evidence="5" id="KW-0762">Sugar transport</keyword>
<keyword evidence="10" id="KW-0626">Porin</keyword>
<evidence type="ECO:0000259" key="16">
    <source>
        <dbReference type="Pfam" id="PF02563"/>
    </source>
</evidence>